<gene>
    <name evidence="1" type="ORF">LCGC14_2718240</name>
</gene>
<name>A0A0F8ZAU3_9ZZZZ</name>
<sequence>MPTYSKETNSIHEGLEFIMDTLKEVLGKPMETWFVDLEKFLKKELDHIGAEMQQQARRAASFDTGTMRKRIDWKREGKQFYFGVMEPHMRKFYNSSRHSPTTRRSRFTGETVPEFTVNATTGRRRAHRYAWIVHRRDPFIRNTVNRSFNKKLQAAVNRFNKKQFNL</sequence>
<accession>A0A0F8ZAU3</accession>
<proteinExistence type="predicted"/>
<organism evidence="1">
    <name type="scientific">marine sediment metagenome</name>
    <dbReference type="NCBI Taxonomy" id="412755"/>
    <lineage>
        <taxon>unclassified sequences</taxon>
        <taxon>metagenomes</taxon>
        <taxon>ecological metagenomes</taxon>
    </lineage>
</organism>
<comment type="caution">
    <text evidence="1">The sequence shown here is derived from an EMBL/GenBank/DDBJ whole genome shotgun (WGS) entry which is preliminary data.</text>
</comment>
<reference evidence="1" key="1">
    <citation type="journal article" date="2015" name="Nature">
        <title>Complex archaea that bridge the gap between prokaryotes and eukaryotes.</title>
        <authorList>
            <person name="Spang A."/>
            <person name="Saw J.H."/>
            <person name="Jorgensen S.L."/>
            <person name="Zaremba-Niedzwiedzka K."/>
            <person name="Martijn J."/>
            <person name="Lind A.E."/>
            <person name="van Eijk R."/>
            <person name="Schleper C."/>
            <person name="Guy L."/>
            <person name="Ettema T.J."/>
        </authorList>
    </citation>
    <scope>NUCLEOTIDE SEQUENCE</scope>
</reference>
<protein>
    <submittedName>
        <fullName evidence="1">Uncharacterized protein</fullName>
    </submittedName>
</protein>
<dbReference type="AlphaFoldDB" id="A0A0F8ZAU3"/>
<dbReference type="EMBL" id="LAZR01048887">
    <property type="protein sequence ID" value="KKK90912.1"/>
    <property type="molecule type" value="Genomic_DNA"/>
</dbReference>
<evidence type="ECO:0000313" key="1">
    <source>
        <dbReference type="EMBL" id="KKK90912.1"/>
    </source>
</evidence>